<organism evidence="1 2">
    <name type="scientific">Pyrobaculum arsenaticum</name>
    <dbReference type="NCBI Taxonomy" id="121277"/>
    <lineage>
        <taxon>Archaea</taxon>
        <taxon>Thermoproteota</taxon>
        <taxon>Thermoprotei</taxon>
        <taxon>Thermoproteales</taxon>
        <taxon>Thermoproteaceae</taxon>
        <taxon>Pyrobaculum</taxon>
    </lineage>
</organism>
<dbReference type="EMBL" id="JAAVJF010000003">
    <property type="protein sequence ID" value="NYR15723.1"/>
    <property type="molecule type" value="Genomic_DNA"/>
</dbReference>
<sequence>MVRRFPQEVAKERLEKIIVMAAEMGRNVVWLSNDVFTLRSLEPHKRYRARLVGDAYVVDELL</sequence>
<dbReference type="OMA" id="LRSWEPH"/>
<reference evidence="1 2" key="1">
    <citation type="journal article" date="2020" name="Nat. Commun.">
        <title>The structures of two archaeal type IV pili illuminate evolutionary relationships.</title>
        <authorList>
            <person name="Wang F."/>
            <person name="Baquero D.P."/>
            <person name="Su Z."/>
            <person name="Beltran L.C."/>
            <person name="Prangishvili D."/>
            <person name="Krupovic M."/>
            <person name="Egelman E.H."/>
        </authorList>
    </citation>
    <scope>NUCLEOTIDE SEQUENCE [LARGE SCALE GENOMIC DNA]</scope>
    <source>
        <strain evidence="1 2">2GA</strain>
    </source>
</reference>
<evidence type="ECO:0000313" key="1">
    <source>
        <dbReference type="EMBL" id="NYR15723.1"/>
    </source>
</evidence>
<dbReference type="Proteomes" id="UP000554766">
    <property type="component" value="Unassembled WGS sequence"/>
</dbReference>
<comment type="caution">
    <text evidence="1">The sequence shown here is derived from an EMBL/GenBank/DDBJ whole genome shotgun (WGS) entry which is preliminary data.</text>
</comment>
<name>A0A7L4PAM1_9CREN</name>
<dbReference type="RefSeq" id="WP_011899646.1">
    <property type="nucleotide sequence ID" value="NZ_JAAVJF010000003.1"/>
</dbReference>
<accession>A0A7L4PAM1</accession>
<proteinExistence type="predicted"/>
<dbReference type="AlphaFoldDB" id="A0A7L4PAM1"/>
<dbReference type="GeneID" id="5055279"/>
<evidence type="ECO:0000313" key="2">
    <source>
        <dbReference type="Proteomes" id="UP000554766"/>
    </source>
</evidence>
<protein>
    <submittedName>
        <fullName evidence="1">Uncharacterized protein</fullName>
    </submittedName>
</protein>
<keyword evidence="2" id="KW-1185">Reference proteome</keyword>
<gene>
    <name evidence="1" type="ORF">HC235_07210</name>
</gene>